<feature type="transmembrane region" description="Helical" evidence="2">
    <location>
        <begin position="74"/>
        <end position="98"/>
    </location>
</feature>
<feature type="region of interest" description="Disordered" evidence="1">
    <location>
        <begin position="1"/>
        <end position="34"/>
    </location>
</feature>
<protein>
    <recommendedName>
        <fullName evidence="5">F420-dependent oxidoreductase</fullName>
    </recommendedName>
</protein>
<evidence type="ECO:0000313" key="3">
    <source>
        <dbReference type="EMBL" id="NIH54732.1"/>
    </source>
</evidence>
<feature type="transmembrane region" description="Helical" evidence="2">
    <location>
        <begin position="110"/>
        <end position="129"/>
    </location>
</feature>
<evidence type="ECO:0008006" key="5">
    <source>
        <dbReference type="Google" id="ProtNLM"/>
    </source>
</evidence>
<keyword evidence="2" id="KW-0812">Transmembrane</keyword>
<feature type="transmembrane region" description="Helical" evidence="2">
    <location>
        <begin position="172"/>
        <end position="190"/>
    </location>
</feature>
<feature type="transmembrane region" description="Helical" evidence="2">
    <location>
        <begin position="210"/>
        <end position="230"/>
    </location>
</feature>
<dbReference type="AlphaFoldDB" id="A0A7X5R3A1"/>
<feature type="compositionally biased region" description="Basic and acidic residues" evidence="1">
    <location>
        <begin position="1"/>
        <end position="10"/>
    </location>
</feature>
<dbReference type="InterPro" id="IPR049713">
    <property type="entry name" value="Pr6Pr-like"/>
</dbReference>
<comment type="caution">
    <text evidence="3">The sequence shown here is derived from an EMBL/GenBank/DDBJ whole genome shotgun (WGS) entry which is preliminary data.</text>
</comment>
<feature type="compositionally biased region" description="Low complexity" evidence="1">
    <location>
        <begin position="11"/>
        <end position="21"/>
    </location>
</feature>
<keyword evidence="4" id="KW-1185">Reference proteome</keyword>
<feature type="transmembrane region" description="Helical" evidence="2">
    <location>
        <begin position="141"/>
        <end position="160"/>
    </location>
</feature>
<proteinExistence type="predicted"/>
<dbReference type="Proteomes" id="UP000541033">
    <property type="component" value="Unassembled WGS sequence"/>
</dbReference>
<evidence type="ECO:0000256" key="2">
    <source>
        <dbReference type="SAM" id="Phobius"/>
    </source>
</evidence>
<organism evidence="3 4">
    <name type="scientific">Lysinibacter cavernae</name>
    <dbReference type="NCBI Taxonomy" id="1640652"/>
    <lineage>
        <taxon>Bacteria</taxon>
        <taxon>Bacillati</taxon>
        <taxon>Actinomycetota</taxon>
        <taxon>Actinomycetes</taxon>
        <taxon>Micrococcales</taxon>
        <taxon>Microbacteriaceae</taxon>
        <taxon>Lysinibacter</taxon>
    </lineage>
</organism>
<gene>
    <name evidence="3" type="ORF">FHX76_002628</name>
</gene>
<dbReference type="RefSeq" id="WP_167151262.1">
    <property type="nucleotide sequence ID" value="NZ_JAAMOX010000002.1"/>
</dbReference>
<sequence length="242" mass="25895">MTEPRPDARANAETANATVTTPEGPKPAESSDRRTGVPAQVVALLRLVFALATVAAIVATFFDSASNAPVNPFNFFGFFTIQGNLIMVVVLIVTAVLAFTAKPPSSAWQLVRGSAVAYMIVVGVVYNTLLTNVAGGVSLPWANSMLHVVLPLYVAIDWLVFDDRPPLGWRTIWVILFYPAAWVTVVLIRGATDGWVPYPFLNPANGYGSVTLYCVGILVVILAGAAAVWGSSRLRVVHVRNG</sequence>
<dbReference type="NCBIfam" id="NF038065">
    <property type="entry name" value="Pr6Pr"/>
    <property type="match status" value="1"/>
</dbReference>
<dbReference type="EMBL" id="JAAMOX010000002">
    <property type="protein sequence ID" value="NIH54732.1"/>
    <property type="molecule type" value="Genomic_DNA"/>
</dbReference>
<keyword evidence="2" id="KW-0472">Membrane</keyword>
<accession>A0A7X5R3A1</accession>
<keyword evidence="2" id="KW-1133">Transmembrane helix</keyword>
<reference evidence="3 4" key="1">
    <citation type="submission" date="2020-02" db="EMBL/GenBank/DDBJ databases">
        <title>Sequencing the genomes of 1000 actinobacteria strains.</title>
        <authorList>
            <person name="Klenk H.-P."/>
        </authorList>
    </citation>
    <scope>NUCLEOTIDE SEQUENCE [LARGE SCALE GENOMIC DNA]</scope>
    <source>
        <strain evidence="3 4">DSM 27960</strain>
    </source>
</reference>
<name>A0A7X5R3A1_9MICO</name>
<feature type="transmembrane region" description="Helical" evidence="2">
    <location>
        <begin position="43"/>
        <end position="62"/>
    </location>
</feature>
<evidence type="ECO:0000313" key="4">
    <source>
        <dbReference type="Proteomes" id="UP000541033"/>
    </source>
</evidence>
<evidence type="ECO:0000256" key="1">
    <source>
        <dbReference type="SAM" id="MobiDB-lite"/>
    </source>
</evidence>